<proteinExistence type="predicted"/>
<reference evidence="1" key="2">
    <citation type="journal article" date="2015" name="Fish Shellfish Immunol.">
        <title>Early steps in the European eel (Anguilla anguilla)-Vibrio vulnificus interaction in the gills: Role of the RtxA13 toxin.</title>
        <authorList>
            <person name="Callol A."/>
            <person name="Pajuelo D."/>
            <person name="Ebbesson L."/>
            <person name="Teles M."/>
            <person name="MacKenzie S."/>
            <person name="Amaro C."/>
        </authorList>
    </citation>
    <scope>NUCLEOTIDE SEQUENCE</scope>
</reference>
<protein>
    <submittedName>
        <fullName evidence="1">Uncharacterized protein</fullName>
    </submittedName>
</protein>
<sequence length="34" mass="3908">MNLLVFVLKSFKGYFLSFEMSFGNIITGANNYLK</sequence>
<evidence type="ECO:0000313" key="1">
    <source>
        <dbReference type="EMBL" id="JAH99369.1"/>
    </source>
</evidence>
<name>A0A0E9X9U9_ANGAN</name>
<dbReference type="AlphaFoldDB" id="A0A0E9X9U9"/>
<accession>A0A0E9X9U9</accession>
<organism evidence="1">
    <name type="scientific">Anguilla anguilla</name>
    <name type="common">European freshwater eel</name>
    <name type="synonym">Muraena anguilla</name>
    <dbReference type="NCBI Taxonomy" id="7936"/>
    <lineage>
        <taxon>Eukaryota</taxon>
        <taxon>Metazoa</taxon>
        <taxon>Chordata</taxon>
        <taxon>Craniata</taxon>
        <taxon>Vertebrata</taxon>
        <taxon>Euteleostomi</taxon>
        <taxon>Actinopterygii</taxon>
        <taxon>Neopterygii</taxon>
        <taxon>Teleostei</taxon>
        <taxon>Anguilliformes</taxon>
        <taxon>Anguillidae</taxon>
        <taxon>Anguilla</taxon>
    </lineage>
</organism>
<dbReference type="EMBL" id="GBXM01009208">
    <property type="protein sequence ID" value="JAH99369.1"/>
    <property type="molecule type" value="Transcribed_RNA"/>
</dbReference>
<reference evidence="1" key="1">
    <citation type="submission" date="2014-11" db="EMBL/GenBank/DDBJ databases">
        <authorList>
            <person name="Amaro Gonzalez C."/>
        </authorList>
    </citation>
    <scope>NUCLEOTIDE SEQUENCE</scope>
</reference>